<evidence type="ECO:0000256" key="1">
    <source>
        <dbReference type="ARBA" id="ARBA00001961"/>
    </source>
</evidence>
<dbReference type="SUPFAM" id="SSF48452">
    <property type="entry name" value="TPR-like"/>
    <property type="match status" value="1"/>
</dbReference>
<keyword evidence="9" id="KW-0223">Dioxygenase</keyword>
<evidence type="ECO:0000256" key="7">
    <source>
        <dbReference type="ARBA" id="ARBA00022824"/>
    </source>
</evidence>
<evidence type="ECO:0000256" key="11">
    <source>
        <dbReference type="ARBA" id="ARBA00023004"/>
    </source>
</evidence>
<dbReference type="Pfam" id="PF13432">
    <property type="entry name" value="TPR_16"/>
    <property type="match status" value="1"/>
</dbReference>
<keyword evidence="15" id="KW-0472">Membrane</keyword>
<dbReference type="InterPro" id="IPR029030">
    <property type="entry name" value="Caspase-like_dom_sf"/>
</dbReference>
<dbReference type="InterPro" id="IPR011009">
    <property type="entry name" value="Kinase-like_dom_sf"/>
</dbReference>
<keyword evidence="15" id="KW-0812">Transmembrane</keyword>
<dbReference type="InterPro" id="IPR002885">
    <property type="entry name" value="PPR_rpt"/>
</dbReference>
<keyword evidence="3" id="KW-0808">Transferase</keyword>
<keyword evidence="4" id="KW-0479">Metal-binding</keyword>
<evidence type="ECO:0000256" key="10">
    <source>
        <dbReference type="ARBA" id="ARBA00023002"/>
    </source>
</evidence>
<evidence type="ECO:0000256" key="9">
    <source>
        <dbReference type="ARBA" id="ARBA00022964"/>
    </source>
</evidence>
<evidence type="ECO:0000256" key="14">
    <source>
        <dbReference type="SAM" id="MobiDB-lite"/>
    </source>
</evidence>
<dbReference type="Gene3D" id="2.60.120.620">
    <property type="entry name" value="q2cbj1_9rhob like domain"/>
    <property type="match status" value="1"/>
</dbReference>
<dbReference type="SUPFAM" id="SSF56112">
    <property type="entry name" value="Protein kinase-like (PK-like)"/>
    <property type="match status" value="1"/>
</dbReference>
<dbReference type="PROSITE" id="PS00108">
    <property type="entry name" value="PROTEIN_KINASE_ST"/>
    <property type="match status" value="1"/>
</dbReference>
<feature type="transmembrane region" description="Helical" evidence="15">
    <location>
        <begin position="1325"/>
        <end position="1345"/>
    </location>
</feature>
<keyword evidence="2" id="KW-0723">Serine/threonine-protein kinase</keyword>
<keyword evidence="6 18" id="KW-0418">Kinase</keyword>
<evidence type="ECO:0000259" key="17">
    <source>
        <dbReference type="PROSITE" id="PS51471"/>
    </source>
</evidence>
<dbReference type="PROSITE" id="PS50011">
    <property type="entry name" value="PROTEIN_KINASE_DOM"/>
    <property type="match status" value="1"/>
</dbReference>
<dbReference type="PROSITE" id="PS51375">
    <property type="entry name" value="PPR"/>
    <property type="match status" value="1"/>
</dbReference>
<dbReference type="InterPro" id="IPR005123">
    <property type="entry name" value="Oxoglu/Fe-dep_dioxygenase_dom"/>
</dbReference>
<feature type="compositionally biased region" description="Basic and acidic residues" evidence="14">
    <location>
        <begin position="1159"/>
        <end position="1177"/>
    </location>
</feature>
<feature type="transmembrane region" description="Helical" evidence="15">
    <location>
        <begin position="384"/>
        <end position="403"/>
    </location>
</feature>
<dbReference type="InterPro" id="IPR008271">
    <property type="entry name" value="Ser/Thr_kinase_AS"/>
</dbReference>
<evidence type="ECO:0000256" key="13">
    <source>
        <dbReference type="PROSITE-ProRule" id="PRU00708"/>
    </source>
</evidence>
<dbReference type="Pfam" id="PF01535">
    <property type="entry name" value="PPR"/>
    <property type="match status" value="1"/>
</dbReference>
<dbReference type="Gene3D" id="3.30.200.20">
    <property type="entry name" value="Phosphorylase Kinase, domain 1"/>
    <property type="match status" value="1"/>
</dbReference>
<reference evidence="18 19" key="1">
    <citation type="submission" date="2024-02" db="EMBL/GenBank/DDBJ databases">
        <authorList>
            <person name="Chen Y."/>
            <person name="Shah S."/>
            <person name="Dougan E. K."/>
            <person name="Thang M."/>
            <person name="Chan C."/>
        </authorList>
    </citation>
    <scope>NUCLEOTIDE SEQUENCE [LARGE SCALE GENOMIC DNA]</scope>
</reference>
<dbReference type="InterPro" id="IPR006620">
    <property type="entry name" value="Pro_4_hyd_alph"/>
</dbReference>
<dbReference type="Proteomes" id="UP001642464">
    <property type="component" value="Unassembled WGS sequence"/>
</dbReference>
<evidence type="ECO:0000256" key="2">
    <source>
        <dbReference type="ARBA" id="ARBA00022527"/>
    </source>
</evidence>
<evidence type="ECO:0000256" key="4">
    <source>
        <dbReference type="ARBA" id="ARBA00022723"/>
    </source>
</evidence>
<evidence type="ECO:0000313" key="19">
    <source>
        <dbReference type="Proteomes" id="UP001642464"/>
    </source>
</evidence>
<dbReference type="Gene3D" id="1.25.40.10">
    <property type="entry name" value="Tetratricopeptide repeat domain"/>
    <property type="match status" value="3"/>
</dbReference>
<keyword evidence="10" id="KW-0560">Oxidoreductase</keyword>
<evidence type="ECO:0000256" key="5">
    <source>
        <dbReference type="ARBA" id="ARBA00022741"/>
    </source>
</evidence>
<dbReference type="GO" id="GO:0016301">
    <property type="term" value="F:kinase activity"/>
    <property type="evidence" value="ECO:0007669"/>
    <property type="project" value="UniProtKB-KW"/>
</dbReference>
<dbReference type="InterPro" id="IPR011990">
    <property type="entry name" value="TPR-like_helical_dom_sf"/>
</dbReference>
<keyword evidence="12" id="KW-0325">Glycoprotein</keyword>
<dbReference type="PROSITE" id="PS51471">
    <property type="entry name" value="FE2OG_OXY"/>
    <property type="match status" value="1"/>
</dbReference>
<feature type="transmembrane region" description="Helical" evidence="15">
    <location>
        <begin position="1438"/>
        <end position="1457"/>
    </location>
</feature>
<dbReference type="Pfam" id="PF00656">
    <property type="entry name" value="Peptidase_C14"/>
    <property type="match status" value="1"/>
</dbReference>
<feature type="transmembrane region" description="Helical" evidence="15">
    <location>
        <begin position="1216"/>
        <end position="1237"/>
    </location>
</feature>
<keyword evidence="11" id="KW-0408">Iron</keyword>
<sequence length="1552" mass="175481">MGILTTYGWLCAASVVFAALVARWHSQRWKWRPDAKTSMKMVKGVTKRNFTVAFQEALTMEECLKVQDLFQDQQAALVGDTSGLLRENVRAAQMVTLDPSDVRFRWLFERLWRLAEEANARAWQLGPLWDVEPINLVSYPAARVQSDANGHYDWHTDIMPDSHKEGRLLSLSIQLSNGTETLSRWDYKGGQLLVGTEEAPRRLGDAVVFPSYMAHSVYPVVKGERRALVAWIRGRIKDGLLAEAMGAHLRAIQDTGSWKLLAHRSQAKKTAGTPAALVPAPLGLRRIYGSHLLQTGRPKEAAEVLRRVALEDPHSPGALNNLAIAEYRQGHMPAAIDALLYAVRLRPEDGEVQANLGRFFYLHGRPALGTYHLAQAVRLWHRSAILLTAFIMTLYCSVCGVFWCCCLKLIGWPRQVKEAQTADDAAAPEEKGCEWPREGGRPLQVGRSDHQAQLAESVSDQFRFQREIHIAKKLDHPNVVRLYETFKDAKKIYLVMELCTGGELFDRIVDEAPSGFDEHHAAKYIRQILSAICYLHAHRFAHRDVKPENFLFHDASPESQLKIIDFGLACQFEPGAKMNTKAGTAYYVAPEARAEKPRKSSGGRCHFLRPPLRLPTLRRCGALGRALGIRCDRSRDGGHGMQRTARAVGRCPRDAAEVPRVLSLSQTQQWRAALYALQWPPKVVLYNSTISACGKSQVWHRAIDLLETLRAISKPSTISINSGISACERGQQWLQAMQLLAQMQVQQIEADELTLNTLMSTLQWQQLWSLMECMYEKELQADTFTYRASVEHAPKWTVALQLEALGQEEGLSSNHFMKSAVASACHDHWTMAVQLLEDDVKMDMVMCNAAMNSCSKASAWRQAVDILAKAGELQLQTSIASYNTVMSACAGAEQWQMALSLYCEFLQMTLQPNDLSYLAVASAHEKGRRWTSALSLVCHSPRANTVNAFLVAVATWSKALSIFRWMQDRSKLPGARRDAERFAEFLRSRKLSEKRLYMLVGKVTKGELESNICQFIQLIKVSSSETACHQAVVFVAAHGRQPHTSELPAVLTSDSSECGVDLDPLLLTPLDSIKDRKLKVWLIIDTCRENPDIVTWTGNNTSQLKRLHRRSHTDFHILLACDRGRFASDDHSLAGALIDALDDDPSKDRHQVDWTPQHSDLETASKEAQTRIEELSHGKQRPWRSSRGDFSEVFLPDPNVEDDECMPRSPLMFLKWLMRATGGLVAIFVIFMFWALLRSIDMKCTVNFSHGPGCPQSSCFCTDCDLLLMCLTGRYWEQQHYECEILGLALNRCRLTLFSNLSWLVATSILGWRTCRDCERDRAQMLLVVIPYVLTATSAIPLWNACLSRSRWVFAISVIYNIINTCLLASSVSIVLRLASLQQKQECCGRFFDMLSRQFLCSFAPAAVLGEFCVMLWTKSTESLEESFEEFFEQENKFYLLYLVLGLFFSSIAWGLVDGISMKYNGYLRLQMKGIVHWLLITTVAWSAFRCGQWLLTCHHYHTLIKQYSLLLIQMERLALLQILELIKRFTLRYAQLNAVQRKWAEQAVAIC</sequence>
<feature type="transmembrane region" description="Helical" evidence="15">
    <location>
        <begin position="6"/>
        <end position="24"/>
    </location>
</feature>
<accession>A0ABP0KK93</accession>
<keyword evidence="8" id="KW-0067">ATP-binding</keyword>
<evidence type="ECO:0000313" key="18">
    <source>
        <dbReference type="EMBL" id="CAK9027250.1"/>
    </source>
</evidence>
<dbReference type="InterPro" id="IPR011600">
    <property type="entry name" value="Pept_C14_caspase"/>
</dbReference>
<dbReference type="InterPro" id="IPR000719">
    <property type="entry name" value="Prot_kinase_dom"/>
</dbReference>
<comment type="cofactor">
    <cofactor evidence="1">
        <name>L-ascorbate</name>
        <dbReference type="ChEBI" id="CHEBI:38290"/>
    </cofactor>
</comment>
<name>A0ABP0KK93_9DINO</name>
<gene>
    <name evidence="18" type="ORF">SCF082_LOCUS17832</name>
</gene>
<feature type="transmembrane region" description="Helical" evidence="15">
    <location>
        <begin position="1478"/>
        <end position="1496"/>
    </location>
</feature>
<dbReference type="PANTHER" id="PTHR24349">
    <property type="entry name" value="SERINE/THREONINE-PROTEIN KINASE"/>
    <property type="match status" value="1"/>
</dbReference>
<keyword evidence="15" id="KW-1133">Transmembrane helix</keyword>
<feature type="region of interest" description="Disordered" evidence="14">
    <location>
        <begin position="1145"/>
        <end position="1184"/>
    </location>
</feature>
<dbReference type="SMART" id="SM00220">
    <property type="entry name" value="S_TKc"/>
    <property type="match status" value="1"/>
</dbReference>
<dbReference type="Gene3D" id="1.10.510.10">
    <property type="entry name" value="Transferase(Phosphotransferase) domain 1"/>
    <property type="match status" value="1"/>
</dbReference>
<comment type="caution">
    <text evidence="18">The sequence shown here is derived from an EMBL/GenBank/DDBJ whole genome shotgun (WGS) entry which is preliminary data.</text>
</comment>
<dbReference type="SMART" id="SM00702">
    <property type="entry name" value="P4Hc"/>
    <property type="match status" value="1"/>
</dbReference>
<dbReference type="NCBIfam" id="TIGR00756">
    <property type="entry name" value="PPR"/>
    <property type="match status" value="1"/>
</dbReference>
<keyword evidence="5" id="KW-0547">Nucleotide-binding</keyword>
<organism evidence="18 19">
    <name type="scientific">Durusdinium trenchii</name>
    <dbReference type="NCBI Taxonomy" id="1381693"/>
    <lineage>
        <taxon>Eukaryota</taxon>
        <taxon>Sar</taxon>
        <taxon>Alveolata</taxon>
        <taxon>Dinophyceae</taxon>
        <taxon>Suessiales</taxon>
        <taxon>Symbiodiniaceae</taxon>
        <taxon>Durusdinium</taxon>
    </lineage>
</organism>
<evidence type="ECO:0000256" key="15">
    <source>
        <dbReference type="SAM" id="Phobius"/>
    </source>
</evidence>
<dbReference type="Pfam" id="PF13640">
    <property type="entry name" value="2OG-FeII_Oxy_3"/>
    <property type="match status" value="1"/>
</dbReference>
<dbReference type="InterPro" id="IPR050205">
    <property type="entry name" value="CDPK_Ser/Thr_kinases"/>
</dbReference>
<keyword evidence="19" id="KW-1185">Reference proteome</keyword>
<dbReference type="Gene3D" id="3.40.50.1460">
    <property type="match status" value="1"/>
</dbReference>
<evidence type="ECO:0000256" key="6">
    <source>
        <dbReference type="ARBA" id="ARBA00022777"/>
    </source>
</evidence>
<feature type="domain" description="Fe2OG dioxygenase" evidence="17">
    <location>
        <begin position="130"/>
        <end position="234"/>
    </location>
</feature>
<feature type="domain" description="Protein kinase" evidence="16">
    <location>
        <begin position="357"/>
        <end position="734"/>
    </location>
</feature>
<evidence type="ECO:0000256" key="3">
    <source>
        <dbReference type="ARBA" id="ARBA00022679"/>
    </source>
</evidence>
<evidence type="ECO:0000256" key="12">
    <source>
        <dbReference type="ARBA" id="ARBA00023180"/>
    </source>
</evidence>
<keyword evidence="7" id="KW-0256">Endoplasmic reticulum</keyword>
<protein>
    <submittedName>
        <fullName evidence="18">Calcium-dependent protein kinase 3 (PfCDPK3)</fullName>
    </submittedName>
</protein>
<dbReference type="SUPFAM" id="SSF52129">
    <property type="entry name" value="Caspase-like"/>
    <property type="match status" value="1"/>
</dbReference>
<feature type="repeat" description="PPR" evidence="13">
    <location>
        <begin position="878"/>
        <end position="912"/>
    </location>
</feature>
<dbReference type="Pfam" id="PF00069">
    <property type="entry name" value="Pkinase"/>
    <property type="match status" value="1"/>
</dbReference>
<dbReference type="InterPro" id="IPR044862">
    <property type="entry name" value="Pro_4_hyd_alph_FE2OG_OXY"/>
</dbReference>
<proteinExistence type="predicted"/>
<evidence type="ECO:0000259" key="16">
    <source>
        <dbReference type="PROSITE" id="PS50011"/>
    </source>
</evidence>
<feature type="transmembrane region" description="Helical" evidence="15">
    <location>
        <begin position="1351"/>
        <end position="1378"/>
    </location>
</feature>
<evidence type="ECO:0000256" key="8">
    <source>
        <dbReference type="ARBA" id="ARBA00022840"/>
    </source>
</evidence>
<dbReference type="EMBL" id="CAXAMM010011869">
    <property type="protein sequence ID" value="CAK9027250.1"/>
    <property type="molecule type" value="Genomic_DNA"/>
</dbReference>